<evidence type="ECO:0000313" key="2">
    <source>
        <dbReference type="EMBL" id="GMG88469.1"/>
    </source>
</evidence>
<feature type="chain" id="PRO_5047362370" description="Lipoprotein" evidence="1">
    <location>
        <begin position="22"/>
        <end position="147"/>
    </location>
</feature>
<proteinExistence type="predicted"/>
<keyword evidence="1" id="KW-0732">Signal</keyword>
<keyword evidence="3" id="KW-1185">Reference proteome</keyword>
<evidence type="ECO:0000256" key="1">
    <source>
        <dbReference type="SAM" id="SignalP"/>
    </source>
</evidence>
<sequence>MQKTLQAGFVCLTMLAFNVYADTGLPEQIRGCSKIADDSERLKCFDALVAGAETRARSNQEARFGKEHKRVTEEAPEAIVATISKFQKTAHKKAYITLDNGQVWKQSDSTQVYWKAGDSVRIERGALNSFFIRKTEGSRRIRVKRVK</sequence>
<evidence type="ECO:0008006" key="4">
    <source>
        <dbReference type="Google" id="ProtNLM"/>
    </source>
</evidence>
<dbReference type="RefSeq" id="WP_285765078.1">
    <property type="nucleotide sequence ID" value="NZ_BSYJ01000006.1"/>
</dbReference>
<accession>A0ABQ6M292</accession>
<name>A0ABQ6M292_9GAMM</name>
<dbReference type="Proteomes" id="UP001224392">
    <property type="component" value="Unassembled WGS sequence"/>
</dbReference>
<feature type="signal peptide" evidence="1">
    <location>
        <begin position="1"/>
        <end position="21"/>
    </location>
</feature>
<dbReference type="EMBL" id="BSYJ01000006">
    <property type="protein sequence ID" value="GMG88469.1"/>
    <property type="molecule type" value="Genomic_DNA"/>
</dbReference>
<organism evidence="2 3">
    <name type="scientific">Biformimicrobium ophioploci</name>
    <dbReference type="NCBI Taxonomy" id="3036711"/>
    <lineage>
        <taxon>Bacteria</taxon>
        <taxon>Pseudomonadati</taxon>
        <taxon>Pseudomonadota</taxon>
        <taxon>Gammaproteobacteria</taxon>
        <taxon>Cellvibrionales</taxon>
        <taxon>Microbulbiferaceae</taxon>
        <taxon>Biformimicrobium</taxon>
    </lineage>
</organism>
<evidence type="ECO:0000313" key="3">
    <source>
        <dbReference type="Proteomes" id="UP001224392"/>
    </source>
</evidence>
<comment type="caution">
    <text evidence="2">The sequence shown here is derived from an EMBL/GenBank/DDBJ whole genome shotgun (WGS) entry which is preliminary data.</text>
</comment>
<protein>
    <recommendedName>
        <fullName evidence="4">Lipoprotein</fullName>
    </recommendedName>
</protein>
<reference evidence="2 3" key="1">
    <citation type="submission" date="2023-04" db="EMBL/GenBank/DDBJ databases">
        <title>Marinobulbifer ophiurae gen. nov., sp. Nov., isolate from tissue of brittle star Ophioplocus japonicus.</title>
        <authorList>
            <person name="Kawano K."/>
            <person name="Sawayama S."/>
            <person name="Nakagawa S."/>
        </authorList>
    </citation>
    <scope>NUCLEOTIDE SEQUENCE [LARGE SCALE GENOMIC DNA]</scope>
    <source>
        <strain evidence="2 3">NKW57</strain>
    </source>
</reference>
<gene>
    <name evidence="2" type="ORF">MNKW57_27900</name>
</gene>